<evidence type="ECO:0000313" key="3">
    <source>
        <dbReference type="EMBL" id="VFT91520.1"/>
    </source>
</evidence>
<dbReference type="OrthoDB" id="68825at2759"/>
<feature type="signal peptide" evidence="1">
    <location>
        <begin position="1"/>
        <end position="17"/>
    </location>
</feature>
<name>A0A485L330_9STRA</name>
<evidence type="ECO:0000256" key="1">
    <source>
        <dbReference type="SAM" id="SignalP"/>
    </source>
</evidence>
<protein>
    <submittedName>
        <fullName evidence="3">Aste57867_14702 protein</fullName>
    </submittedName>
</protein>
<feature type="chain" id="PRO_5036116305" evidence="1">
    <location>
        <begin position="18"/>
        <end position="283"/>
    </location>
</feature>
<evidence type="ECO:0000313" key="2">
    <source>
        <dbReference type="EMBL" id="KAF0694405.1"/>
    </source>
</evidence>
<dbReference type="Proteomes" id="UP000332933">
    <property type="component" value="Unassembled WGS sequence"/>
</dbReference>
<dbReference type="EMBL" id="VJMH01005571">
    <property type="protein sequence ID" value="KAF0694405.1"/>
    <property type="molecule type" value="Genomic_DNA"/>
</dbReference>
<dbReference type="AlphaFoldDB" id="A0A485L330"/>
<organism evidence="3 4">
    <name type="scientific">Aphanomyces stellatus</name>
    <dbReference type="NCBI Taxonomy" id="120398"/>
    <lineage>
        <taxon>Eukaryota</taxon>
        <taxon>Sar</taxon>
        <taxon>Stramenopiles</taxon>
        <taxon>Oomycota</taxon>
        <taxon>Saprolegniomycetes</taxon>
        <taxon>Saprolegniales</taxon>
        <taxon>Verrucalvaceae</taxon>
        <taxon>Aphanomyces</taxon>
    </lineage>
</organism>
<gene>
    <name evidence="3" type="primary">Aste57867_14702</name>
    <name evidence="2" type="ORF">As57867_014647</name>
    <name evidence="3" type="ORF">ASTE57867_14702</name>
</gene>
<proteinExistence type="predicted"/>
<accession>A0A485L330</accession>
<reference evidence="2" key="2">
    <citation type="submission" date="2019-06" db="EMBL/GenBank/DDBJ databases">
        <title>Genomics analysis of Aphanomyces spp. identifies a new class of oomycete effector associated with host adaptation.</title>
        <authorList>
            <person name="Gaulin E."/>
        </authorList>
    </citation>
    <scope>NUCLEOTIDE SEQUENCE</scope>
    <source>
        <strain evidence="2">CBS 578.67</strain>
    </source>
</reference>
<reference evidence="3 4" key="1">
    <citation type="submission" date="2019-03" db="EMBL/GenBank/DDBJ databases">
        <authorList>
            <person name="Gaulin E."/>
            <person name="Dumas B."/>
        </authorList>
    </citation>
    <scope>NUCLEOTIDE SEQUENCE [LARGE SCALE GENOMIC DNA]</scope>
    <source>
        <strain evidence="3">CBS 568.67</strain>
    </source>
</reference>
<keyword evidence="4" id="KW-1185">Reference proteome</keyword>
<sequence>MLIKSFLAACVLSSVAAQDASTPILPQALSSLIDSTRPLIASFASTALPATVGNCSAAAKAPTPCTDVGNLYTGTTSFYNIQARWISGLNKVTIDKLTLTSDSTTGLMTINAAATFANLPLSLRIDACLPGVGCSNVADDTTTCCGASKTIALSVTAACSETYPYLQNLTVTDAQVLPSLDIMITVSGKQMKIFDATKLVNGQLKTQGTVALQTQAASFINEQIKNIYGAHIFCTAASQQAWLAAHPTTTKAPAATPAPNAKSIASVLAAPAAALLVLAALAV</sequence>
<dbReference type="EMBL" id="CAADRA010005592">
    <property type="protein sequence ID" value="VFT91520.1"/>
    <property type="molecule type" value="Genomic_DNA"/>
</dbReference>
<keyword evidence="1" id="KW-0732">Signal</keyword>
<evidence type="ECO:0000313" key="4">
    <source>
        <dbReference type="Proteomes" id="UP000332933"/>
    </source>
</evidence>